<name>W1PY69_AMBTC</name>
<feature type="transmembrane region" description="Helical" evidence="12">
    <location>
        <begin position="6"/>
        <end position="24"/>
    </location>
</feature>
<gene>
    <name evidence="13" type="ORF">AMTR_s00040p00085270</name>
</gene>
<keyword evidence="4 10" id="KW-0479">Metal-binding</keyword>
<evidence type="ECO:0000256" key="1">
    <source>
        <dbReference type="ARBA" id="ARBA00004167"/>
    </source>
</evidence>
<dbReference type="KEGG" id="atr:18441241"/>
<dbReference type="PANTHER" id="PTHR24298:SF800">
    <property type="entry name" value="CYTOCHROME P450 89A2-RELATED"/>
    <property type="match status" value="1"/>
</dbReference>
<dbReference type="GO" id="GO:0016709">
    <property type="term" value="F:oxidoreductase activity, acting on paired donors, with incorporation or reduction of molecular oxygen, NAD(P)H as one donor, and incorporation of one atom of oxygen"/>
    <property type="evidence" value="ECO:0000318"/>
    <property type="project" value="GO_Central"/>
</dbReference>
<protein>
    <recommendedName>
        <fullName evidence="15">Cytochrome P450</fullName>
    </recommendedName>
</protein>
<dbReference type="PANTHER" id="PTHR24298">
    <property type="entry name" value="FLAVONOID 3'-MONOOXYGENASE-RELATED"/>
    <property type="match status" value="1"/>
</dbReference>
<sequence length="496" mass="55605">MAEAWLTFLCVSLSVAVSFIFFFLRPKAKKTLPPGPPSLPIIGNHLLLRGSGIDIELALRKLPKKYGPVFTLRLGGGLSIFVATRAVAHQALVQQGAKFADRPPAPPVSAVFTSQQHNISAAPYGPLWRVLRRNLMSETLIPARVKAFAPARQWAVQTLIEALHERAREGPVCVIEAMRLAVFSLLLSMCFGERFGDEVVKKAEAAQRRLLLSFSKFTVFALFPRIGKFIFRKLWQEVHDIKHQQEEVLLPLIRGAAERQTEFFSYADSLAVLELPDGRKLSEGEMLSLCSEFLNGGTDTTSTTLQWVMANLVKHPDVQAKVYEEIEKEGGVDEEKLQRMPYLKAVVTETLRLHPPGHFVLQHTVTEDSTLEGFVIPKGAGVNFMVKEMGVDPEAWEEPLEFRPERFLGGLEVDLTGSREIKMMPFGVGRRICPGMALAMMHLQYFVGHLVKEFEWKSVDGEEVDLSEKAEFTVVMRNPLKPLLIPRPTSTHTKQN</sequence>
<evidence type="ECO:0008006" key="15">
    <source>
        <dbReference type="Google" id="ProtNLM"/>
    </source>
</evidence>
<dbReference type="Gramene" id="ERN13004">
    <property type="protein sequence ID" value="ERN13004"/>
    <property type="gene ID" value="AMTR_s00040p00085270"/>
</dbReference>
<keyword evidence="7 10" id="KW-0408">Iron</keyword>
<dbReference type="PRINTS" id="PR00385">
    <property type="entry name" value="P450"/>
</dbReference>
<dbReference type="PROSITE" id="PS00086">
    <property type="entry name" value="CYTOCHROME_P450"/>
    <property type="match status" value="1"/>
</dbReference>
<proteinExistence type="inferred from homology"/>
<comment type="subcellular location">
    <subcellularLocation>
        <location evidence="1">Membrane</location>
        <topology evidence="1">Single-pass membrane protein</topology>
    </subcellularLocation>
</comment>
<comment type="similarity">
    <text evidence="11">Belongs to the cytochrome P450 family.</text>
</comment>
<dbReference type="Gene3D" id="1.10.630.10">
    <property type="entry name" value="Cytochrome P450"/>
    <property type="match status" value="1"/>
</dbReference>
<dbReference type="SUPFAM" id="SSF48264">
    <property type="entry name" value="Cytochrome P450"/>
    <property type="match status" value="1"/>
</dbReference>
<dbReference type="InterPro" id="IPR036396">
    <property type="entry name" value="Cyt_P450_sf"/>
</dbReference>
<dbReference type="CDD" id="cd11075">
    <property type="entry name" value="CYP77_89"/>
    <property type="match status" value="1"/>
</dbReference>
<dbReference type="STRING" id="13333.W1PY69"/>
<dbReference type="GO" id="GO:0005506">
    <property type="term" value="F:iron ion binding"/>
    <property type="evidence" value="ECO:0007669"/>
    <property type="project" value="InterPro"/>
</dbReference>
<keyword evidence="5 12" id="KW-1133">Transmembrane helix</keyword>
<comment type="cofactor">
    <cofactor evidence="10">
        <name>heme</name>
        <dbReference type="ChEBI" id="CHEBI:30413"/>
    </cofactor>
</comment>
<dbReference type="OMA" id="LIGWEWD"/>
<dbReference type="PRINTS" id="PR00463">
    <property type="entry name" value="EP450I"/>
</dbReference>
<dbReference type="Pfam" id="PF00067">
    <property type="entry name" value="p450"/>
    <property type="match status" value="1"/>
</dbReference>
<evidence type="ECO:0000256" key="6">
    <source>
        <dbReference type="ARBA" id="ARBA00023002"/>
    </source>
</evidence>
<dbReference type="eggNOG" id="KOG0156">
    <property type="taxonomic scope" value="Eukaryota"/>
</dbReference>
<reference evidence="14" key="1">
    <citation type="journal article" date="2013" name="Science">
        <title>The Amborella genome and the evolution of flowering plants.</title>
        <authorList>
            <consortium name="Amborella Genome Project"/>
        </authorList>
    </citation>
    <scope>NUCLEOTIDE SEQUENCE [LARGE SCALE GENOMIC DNA]</scope>
</reference>
<dbReference type="GO" id="GO:0020037">
    <property type="term" value="F:heme binding"/>
    <property type="evidence" value="ECO:0007669"/>
    <property type="project" value="InterPro"/>
</dbReference>
<evidence type="ECO:0000256" key="8">
    <source>
        <dbReference type="ARBA" id="ARBA00023033"/>
    </source>
</evidence>
<feature type="binding site" description="axial binding residue" evidence="10">
    <location>
        <position position="433"/>
    </location>
    <ligand>
        <name>heme</name>
        <dbReference type="ChEBI" id="CHEBI:30413"/>
    </ligand>
    <ligandPart>
        <name>Fe</name>
        <dbReference type="ChEBI" id="CHEBI:18248"/>
    </ligandPart>
</feature>
<dbReference type="InterPro" id="IPR001128">
    <property type="entry name" value="Cyt_P450"/>
</dbReference>
<evidence type="ECO:0000313" key="14">
    <source>
        <dbReference type="Proteomes" id="UP000017836"/>
    </source>
</evidence>
<evidence type="ECO:0000313" key="13">
    <source>
        <dbReference type="EMBL" id="ERN13004.1"/>
    </source>
</evidence>
<evidence type="ECO:0000256" key="7">
    <source>
        <dbReference type="ARBA" id="ARBA00023004"/>
    </source>
</evidence>
<evidence type="ECO:0000256" key="12">
    <source>
        <dbReference type="SAM" id="Phobius"/>
    </source>
</evidence>
<keyword evidence="2 10" id="KW-0349">Heme</keyword>
<dbReference type="AlphaFoldDB" id="W1PY69"/>
<evidence type="ECO:0000256" key="11">
    <source>
        <dbReference type="RuleBase" id="RU000461"/>
    </source>
</evidence>
<dbReference type="OrthoDB" id="1055148at2759"/>
<accession>W1PY69</accession>
<evidence type="ECO:0000256" key="10">
    <source>
        <dbReference type="PIRSR" id="PIRSR602401-1"/>
    </source>
</evidence>
<evidence type="ECO:0000256" key="2">
    <source>
        <dbReference type="ARBA" id="ARBA00022617"/>
    </source>
</evidence>
<keyword evidence="6 11" id="KW-0560">Oxidoreductase</keyword>
<evidence type="ECO:0000256" key="5">
    <source>
        <dbReference type="ARBA" id="ARBA00022989"/>
    </source>
</evidence>
<dbReference type="EMBL" id="KI392591">
    <property type="protein sequence ID" value="ERN13004.1"/>
    <property type="molecule type" value="Genomic_DNA"/>
</dbReference>
<organism evidence="13 14">
    <name type="scientific">Amborella trichopoda</name>
    <dbReference type="NCBI Taxonomy" id="13333"/>
    <lineage>
        <taxon>Eukaryota</taxon>
        <taxon>Viridiplantae</taxon>
        <taxon>Streptophyta</taxon>
        <taxon>Embryophyta</taxon>
        <taxon>Tracheophyta</taxon>
        <taxon>Spermatophyta</taxon>
        <taxon>Magnoliopsida</taxon>
        <taxon>Amborellales</taxon>
        <taxon>Amborellaceae</taxon>
        <taxon>Amborella</taxon>
    </lineage>
</organism>
<keyword evidence="14" id="KW-1185">Reference proteome</keyword>
<dbReference type="InterPro" id="IPR051103">
    <property type="entry name" value="Plant_metabolite_P450s"/>
</dbReference>
<dbReference type="HOGENOM" id="CLU_001570_4_0_1"/>
<dbReference type="FunFam" id="1.10.630.10:FF:000012">
    <property type="entry name" value="Cytochrome P450 family protein"/>
    <property type="match status" value="1"/>
</dbReference>
<keyword evidence="9 12" id="KW-0472">Membrane</keyword>
<keyword evidence="3 12" id="KW-0812">Transmembrane</keyword>
<dbReference type="InterPro" id="IPR017972">
    <property type="entry name" value="Cyt_P450_CS"/>
</dbReference>
<evidence type="ECO:0000256" key="4">
    <source>
        <dbReference type="ARBA" id="ARBA00022723"/>
    </source>
</evidence>
<dbReference type="InterPro" id="IPR002401">
    <property type="entry name" value="Cyt_P450_E_grp-I"/>
</dbReference>
<evidence type="ECO:0000256" key="3">
    <source>
        <dbReference type="ARBA" id="ARBA00022692"/>
    </source>
</evidence>
<evidence type="ECO:0000256" key="9">
    <source>
        <dbReference type="ARBA" id="ARBA00023136"/>
    </source>
</evidence>
<keyword evidence="8 11" id="KW-0503">Monooxygenase</keyword>
<dbReference type="Proteomes" id="UP000017836">
    <property type="component" value="Unassembled WGS sequence"/>
</dbReference>
<dbReference type="GO" id="GO:0016020">
    <property type="term" value="C:membrane"/>
    <property type="evidence" value="ECO:0000318"/>
    <property type="project" value="GO_Central"/>
</dbReference>